<name>A0ABX7QP88_9GAMM</name>
<dbReference type="EMBL" id="CP071503">
    <property type="protein sequence ID" value="QSX32668.1"/>
    <property type="molecule type" value="Genomic_DNA"/>
</dbReference>
<feature type="chain" id="PRO_5047113168" evidence="2">
    <location>
        <begin position="23"/>
        <end position="762"/>
    </location>
</feature>
<sequence length="762" mass="86790">MRNFPLKPLALKTLFLSVFLLAACDQSSSVSSVQPQQSSTSQSSQISVIPDDIASVRDVFERISHHPLNNIHFVLVKDQQQDWYQISALNGELTVTANVPTALSYGAYQYLRSIGAMSVSWEGSRVALPEKFDDYHGEKVTSLFLQRAYLNVCAYGYTMPWWNWDRWEKELDWMALHGVNNPVAMEGQEYVWQKLWNEFGVSDEELQHYFSGPAFTPWQRMGNIEGHKGPLPQSWINKKHQLQKQIITRMKSLGMHPVVPAFGGYVPKKFVSMFPDAKISAMPKWTGFEQETYWLDPADPLFAKIAKRFIELYNAEYGEQQYYLSDSFNEMLPPVSKDHRAEDLAAYGKSIYESIHQVVPNATWVMQGWMFGADEEFWDLESIKAFLSNVPSDKVMIHDIGNDRFHVWQRANGFFSTPWIFGFIHNYGGSDPVYGAFDFYSQQVKDLLASSNAGQLTGFGVFPEGLHSDSVAYEYMFDLPWKATTQNTASWLPTYTKARYGFESEEVDRAWSLLDKSVFSTPYWTTRWWEGSAGAYLLFKRPTIELLRFEEHPGDLKALDEAIDLLVSVAEANKSSSLYMYDLVDFTKHSVSQHIDKALQRAMLAYQQRDIAAGDQLVAKITTLTKTLDDLMGLHQESLHSWVNDARSYAESSSEELLYVGNAKQQITVWGGPKLKDYASKAWQGMYAGFYLPRWQIYLAALKQSAVSGVPFDEQAVQQQLITWENEWVSSTEEVKLSIPSDPLATIKALMAQTPLMAGAVK</sequence>
<evidence type="ECO:0000313" key="6">
    <source>
        <dbReference type="EMBL" id="QSX32668.1"/>
    </source>
</evidence>
<feature type="signal peptide" evidence="2">
    <location>
        <begin position="1"/>
        <end position="22"/>
    </location>
</feature>
<evidence type="ECO:0000256" key="1">
    <source>
        <dbReference type="ARBA" id="ARBA00022801"/>
    </source>
</evidence>
<reference evidence="6 7" key="1">
    <citation type="submission" date="2021-03" db="EMBL/GenBank/DDBJ databases">
        <title>Novel species identification of genus Shewanella.</title>
        <authorList>
            <person name="Liu G."/>
            <person name="Zhang Q."/>
        </authorList>
    </citation>
    <scope>NUCLEOTIDE SEQUENCE [LARGE SCALE GENOMIC DNA]</scope>
    <source>
        <strain evidence="6 7">FJAT-51800</strain>
    </source>
</reference>
<dbReference type="PANTHER" id="PTHR12872">
    <property type="entry name" value="ALPHA-N-ACETYLGLUCOSAMINIDASE"/>
    <property type="match status" value="1"/>
</dbReference>
<dbReference type="Pfam" id="PF05089">
    <property type="entry name" value="NAGLU"/>
    <property type="match status" value="1"/>
</dbReference>
<feature type="domain" description="Alpha-N-acetylglucosaminidase C-terminal" evidence="5">
    <location>
        <begin position="491"/>
        <end position="751"/>
    </location>
</feature>
<dbReference type="InterPro" id="IPR007781">
    <property type="entry name" value="NAGLU"/>
</dbReference>
<protein>
    <submittedName>
        <fullName evidence="6">Alpha-N-acetylglucosaminidase</fullName>
    </submittedName>
</protein>
<feature type="domain" description="Alpha-N-acetylglucosaminidase tim-barrel" evidence="3">
    <location>
        <begin position="147"/>
        <end position="482"/>
    </location>
</feature>
<dbReference type="Gene3D" id="3.20.20.80">
    <property type="entry name" value="Glycosidases"/>
    <property type="match status" value="1"/>
</dbReference>
<evidence type="ECO:0000259" key="3">
    <source>
        <dbReference type="Pfam" id="PF05089"/>
    </source>
</evidence>
<evidence type="ECO:0000259" key="4">
    <source>
        <dbReference type="Pfam" id="PF12971"/>
    </source>
</evidence>
<dbReference type="Proteomes" id="UP000662770">
    <property type="component" value="Chromosome"/>
</dbReference>
<proteinExistence type="predicted"/>
<dbReference type="InterPro" id="IPR024732">
    <property type="entry name" value="NAGLU_C"/>
</dbReference>
<accession>A0ABX7QP88</accession>
<dbReference type="Pfam" id="PF12972">
    <property type="entry name" value="NAGLU_C"/>
    <property type="match status" value="1"/>
</dbReference>
<evidence type="ECO:0000313" key="7">
    <source>
        <dbReference type="Proteomes" id="UP000662770"/>
    </source>
</evidence>
<dbReference type="Gene3D" id="1.20.120.670">
    <property type="entry name" value="N-acetyl-b-d-glucoasminidase"/>
    <property type="match status" value="1"/>
</dbReference>
<keyword evidence="1" id="KW-0378">Hydrolase</keyword>
<evidence type="ECO:0000256" key="2">
    <source>
        <dbReference type="SAM" id="SignalP"/>
    </source>
</evidence>
<feature type="domain" description="Alpha-N-acetylglucosaminidase N-terminal" evidence="4">
    <location>
        <begin position="55"/>
        <end position="131"/>
    </location>
</feature>
<dbReference type="RefSeq" id="WP_207353909.1">
    <property type="nucleotide sequence ID" value="NZ_CP071503.1"/>
</dbReference>
<keyword evidence="2" id="KW-0732">Signal</keyword>
<dbReference type="Gene3D" id="3.30.379.10">
    <property type="entry name" value="Chitobiase/beta-hexosaminidase domain 2-like"/>
    <property type="match status" value="1"/>
</dbReference>
<evidence type="ECO:0000259" key="5">
    <source>
        <dbReference type="Pfam" id="PF12972"/>
    </source>
</evidence>
<keyword evidence="7" id="KW-1185">Reference proteome</keyword>
<dbReference type="InterPro" id="IPR029018">
    <property type="entry name" value="Hex-like_dom2"/>
</dbReference>
<dbReference type="InterPro" id="IPR024240">
    <property type="entry name" value="NAGLU_N"/>
</dbReference>
<gene>
    <name evidence="6" type="ORF">JYB87_13025</name>
</gene>
<dbReference type="PROSITE" id="PS51257">
    <property type="entry name" value="PROKAR_LIPOPROTEIN"/>
    <property type="match status" value="1"/>
</dbReference>
<dbReference type="Pfam" id="PF12971">
    <property type="entry name" value="NAGLU_N"/>
    <property type="match status" value="1"/>
</dbReference>
<dbReference type="InterPro" id="IPR024733">
    <property type="entry name" value="NAGLU_tim-barrel"/>
</dbReference>
<organism evidence="6 7">
    <name type="scientific">Shewanella avicenniae</name>
    <dbReference type="NCBI Taxonomy" id="2814294"/>
    <lineage>
        <taxon>Bacteria</taxon>
        <taxon>Pseudomonadati</taxon>
        <taxon>Pseudomonadota</taxon>
        <taxon>Gammaproteobacteria</taxon>
        <taxon>Alteromonadales</taxon>
        <taxon>Shewanellaceae</taxon>
        <taxon>Shewanella</taxon>
    </lineage>
</organism>
<dbReference type="PANTHER" id="PTHR12872:SF1">
    <property type="entry name" value="ALPHA-N-ACETYLGLUCOSAMINIDASE"/>
    <property type="match status" value="1"/>
</dbReference>